<name>A0A0K2UI53_LEPSM</name>
<sequence length="21" mass="2468">MTNGVGLWRFHINNELLIVKL</sequence>
<protein>
    <submittedName>
        <fullName evidence="1">Uncharacterized protein</fullName>
    </submittedName>
</protein>
<reference evidence="1" key="1">
    <citation type="submission" date="2014-05" db="EMBL/GenBank/DDBJ databases">
        <authorList>
            <person name="Chronopoulou M."/>
        </authorList>
    </citation>
    <scope>NUCLEOTIDE SEQUENCE</scope>
    <source>
        <tissue evidence="1">Whole organism</tissue>
    </source>
</reference>
<evidence type="ECO:0000313" key="1">
    <source>
        <dbReference type="EMBL" id="CDW37785.1"/>
    </source>
</evidence>
<organism evidence="1">
    <name type="scientific">Lepeophtheirus salmonis</name>
    <name type="common">Salmon louse</name>
    <name type="synonym">Caligus salmonis</name>
    <dbReference type="NCBI Taxonomy" id="72036"/>
    <lineage>
        <taxon>Eukaryota</taxon>
        <taxon>Metazoa</taxon>
        <taxon>Ecdysozoa</taxon>
        <taxon>Arthropoda</taxon>
        <taxon>Crustacea</taxon>
        <taxon>Multicrustacea</taxon>
        <taxon>Hexanauplia</taxon>
        <taxon>Copepoda</taxon>
        <taxon>Siphonostomatoida</taxon>
        <taxon>Caligidae</taxon>
        <taxon>Lepeophtheirus</taxon>
    </lineage>
</organism>
<proteinExistence type="predicted"/>
<dbReference type="EMBL" id="HACA01020423">
    <property type="protein sequence ID" value="CDW37784.1"/>
    <property type="molecule type" value="Transcribed_RNA"/>
</dbReference>
<dbReference type="AlphaFoldDB" id="A0A0K2UI53"/>
<accession>A0A0K2UI53</accession>
<dbReference type="EMBL" id="HACA01020424">
    <property type="protein sequence ID" value="CDW37785.1"/>
    <property type="molecule type" value="Transcribed_RNA"/>
</dbReference>